<accession>A0ABM9U9V8</accession>
<comment type="caution">
    <text evidence="6">The sequence shown here is derived from an EMBL/GenBank/DDBJ whole genome shotgun (WGS) entry which is preliminary data.</text>
</comment>
<dbReference type="CDD" id="cd10938">
    <property type="entry name" value="CE4_HpPgdA_like"/>
    <property type="match status" value="1"/>
</dbReference>
<name>A0ABM9U9V8_9HYPH</name>
<evidence type="ECO:0000313" key="7">
    <source>
        <dbReference type="Proteomes" id="UP000182178"/>
    </source>
</evidence>
<gene>
    <name evidence="6" type="ORF">Ga0061061_1227</name>
</gene>
<evidence type="ECO:0000256" key="2">
    <source>
        <dbReference type="ARBA" id="ARBA00010973"/>
    </source>
</evidence>
<evidence type="ECO:0000256" key="1">
    <source>
        <dbReference type="ARBA" id="ARBA00003236"/>
    </source>
</evidence>
<protein>
    <recommendedName>
        <fullName evidence="3">Chitooligosaccharide deacetylase</fullName>
    </recommendedName>
    <alternativeName>
        <fullName evidence="4">Nodulation protein B</fullName>
    </alternativeName>
</protein>
<keyword evidence="7" id="KW-1185">Reference proteome</keyword>
<dbReference type="PROSITE" id="PS51257">
    <property type="entry name" value="PROKAR_LIPOPROTEIN"/>
    <property type="match status" value="1"/>
</dbReference>
<organism evidence="6 7">
    <name type="scientific">Chelatococcus sambhunathii</name>
    <dbReference type="NCBI Taxonomy" id="363953"/>
    <lineage>
        <taxon>Bacteria</taxon>
        <taxon>Pseudomonadati</taxon>
        <taxon>Pseudomonadota</taxon>
        <taxon>Alphaproteobacteria</taxon>
        <taxon>Hyphomicrobiales</taxon>
        <taxon>Chelatococcaceae</taxon>
        <taxon>Chelatococcus</taxon>
    </lineage>
</organism>
<dbReference type="PANTHER" id="PTHR47561:SF1">
    <property type="entry name" value="POLYSACCHARIDE DEACETYLASE FAMILY PROTEIN (AFU_ORTHOLOGUE AFUA_6G05030)"/>
    <property type="match status" value="1"/>
</dbReference>
<evidence type="ECO:0000313" key="6">
    <source>
        <dbReference type="EMBL" id="CUA91196.1"/>
    </source>
</evidence>
<comment type="similarity">
    <text evidence="2">Belongs to the polysaccharide deacetylase family.</text>
</comment>
<dbReference type="Pfam" id="PF01522">
    <property type="entry name" value="Polysacc_deac_1"/>
    <property type="match status" value="1"/>
</dbReference>
<dbReference type="SUPFAM" id="SSF88713">
    <property type="entry name" value="Glycoside hydrolase/deacetylase"/>
    <property type="match status" value="1"/>
</dbReference>
<dbReference type="InterPro" id="IPR037950">
    <property type="entry name" value="PgdA-like"/>
</dbReference>
<evidence type="ECO:0000259" key="5">
    <source>
        <dbReference type="PROSITE" id="PS51677"/>
    </source>
</evidence>
<sequence>MIRNAIPWPNGASCACSITFDMDADSLIHIARPRDGFNRLYPVTMGRYGPTTALPRILETYRRFGLRQSFFIPAWTMEQYPDAVEAILREGHEIGHHGFLHEDPTVISQPEQRYWFEKALEVHTRMSGTRPVGYRAPVYNVTQGTIELLIEHGFRYDSSLMADDIPYLMRTGAGELYEVPPHWGNDDWPAFAHYEEIGYMMPVRSPSTGMAAFFEEFEAAYEAGGLWMPVWHPFLTGRLARWRLVEKFLEDILENRRVWFAPLKEIVEHVDSVRLKGGAVRIEQLPYYDRPQVLSSRAS</sequence>
<reference evidence="6 7" key="1">
    <citation type="submission" date="2015-08" db="EMBL/GenBank/DDBJ databases">
        <authorList>
            <person name="Varghese N."/>
        </authorList>
    </citation>
    <scope>NUCLEOTIDE SEQUENCE [LARGE SCALE GENOMIC DNA]</scope>
    <source>
        <strain evidence="6 7">DSM 18167</strain>
    </source>
</reference>
<dbReference type="RefSeq" id="WP_055461112.1">
    <property type="nucleotide sequence ID" value="NZ_CYHC01000022.1"/>
</dbReference>
<dbReference type="InterPro" id="IPR011330">
    <property type="entry name" value="Glyco_hydro/deAcase_b/a-brl"/>
</dbReference>
<evidence type="ECO:0000256" key="4">
    <source>
        <dbReference type="ARBA" id="ARBA00032976"/>
    </source>
</evidence>
<dbReference type="InterPro" id="IPR002509">
    <property type="entry name" value="NODB_dom"/>
</dbReference>
<comment type="function">
    <text evidence="1">Is involved in generating a small heat-stable compound (Nod), an acylated oligomer of N-acetylglucosamine, that stimulates mitosis in various plant protoplasts.</text>
</comment>
<feature type="domain" description="NodB homology" evidence="5">
    <location>
        <begin position="39"/>
        <end position="261"/>
    </location>
</feature>
<dbReference type="PANTHER" id="PTHR47561">
    <property type="entry name" value="POLYSACCHARIDE DEACETYLASE FAMILY PROTEIN (AFU_ORTHOLOGUE AFUA_6G05030)"/>
    <property type="match status" value="1"/>
</dbReference>
<dbReference type="EMBL" id="CYHC01000022">
    <property type="protein sequence ID" value="CUA91196.1"/>
    <property type="molecule type" value="Genomic_DNA"/>
</dbReference>
<proteinExistence type="inferred from homology"/>
<dbReference type="PROSITE" id="PS51677">
    <property type="entry name" value="NODB"/>
    <property type="match status" value="1"/>
</dbReference>
<evidence type="ECO:0000256" key="3">
    <source>
        <dbReference type="ARBA" id="ARBA00020071"/>
    </source>
</evidence>
<dbReference type="Proteomes" id="UP000182178">
    <property type="component" value="Unassembled WGS sequence"/>
</dbReference>
<dbReference type="Gene3D" id="3.20.20.370">
    <property type="entry name" value="Glycoside hydrolase/deacetylase"/>
    <property type="match status" value="1"/>
</dbReference>